<dbReference type="VEuPathDB" id="ToxoDB:CSUI_007042"/>
<feature type="compositionally biased region" description="Low complexity" evidence="1">
    <location>
        <begin position="359"/>
        <end position="383"/>
    </location>
</feature>
<gene>
    <name evidence="2" type="ORF">CSUI_007042</name>
</gene>
<evidence type="ECO:0000313" key="2">
    <source>
        <dbReference type="EMBL" id="PHJ19130.1"/>
    </source>
</evidence>
<name>A0A2C6KF63_9APIC</name>
<feature type="compositionally biased region" description="Acidic residues" evidence="1">
    <location>
        <begin position="318"/>
        <end position="327"/>
    </location>
</feature>
<feature type="compositionally biased region" description="Basic and acidic residues" evidence="1">
    <location>
        <begin position="339"/>
        <end position="357"/>
    </location>
</feature>
<dbReference type="RefSeq" id="XP_067920832.1">
    <property type="nucleotide sequence ID" value="XM_068067192.1"/>
</dbReference>
<feature type="region of interest" description="Disordered" evidence="1">
    <location>
        <begin position="291"/>
        <end position="406"/>
    </location>
</feature>
<reference evidence="2 3" key="1">
    <citation type="journal article" date="2017" name="Int. J. Parasitol.">
        <title>The genome of the protozoan parasite Cystoisospora suis and a reverse vaccinology approach to identify vaccine candidates.</title>
        <authorList>
            <person name="Palmieri N."/>
            <person name="Shrestha A."/>
            <person name="Ruttkowski B."/>
            <person name="Beck T."/>
            <person name="Vogl C."/>
            <person name="Tomley F."/>
            <person name="Blake D.P."/>
            <person name="Joachim A."/>
        </authorList>
    </citation>
    <scope>NUCLEOTIDE SEQUENCE [LARGE SCALE GENOMIC DNA]</scope>
    <source>
        <strain evidence="2 3">Wien I</strain>
    </source>
</reference>
<evidence type="ECO:0000256" key="1">
    <source>
        <dbReference type="SAM" id="MobiDB-lite"/>
    </source>
</evidence>
<feature type="compositionally biased region" description="Low complexity" evidence="1">
    <location>
        <begin position="328"/>
        <end position="338"/>
    </location>
</feature>
<dbReference type="GeneID" id="94430403"/>
<comment type="caution">
    <text evidence="2">The sequence shown here is derived from an EMBL/GenBank/DDBJ whole genome shotgun (WGS) entry which is preliminary data.</text>
</comment>
<sequence length="481" mass="53973">MKLVHDQLGVCTPEDLSKVLYALLKVPPRRLGDRRPLYIRELVRALQPVLPYADIHSLSLIFSSIAEASSFSSSTNSSSSSSLVANQEEEEENPMAGLAFGALQHFHANLHDALPGHLSLFVRNLHDLVRKAERREQEGEKNKKRDLLSLMIKDIMERTIELLPFFDEAQISNFLQGSIALQNSTISSLSFDEDSLGTRAMRWTEEIVDFLRHDLVHKGGERHPFLSPSTCLSMLVSISRLPREVCEKSRDLSLFLCDYLATERLTAPSLESDGSGSSSLSSSTENGLSSSSFSLSSSSSSSLTTLESGDLSELSSYDVEEEEEIEDLLSSSSLSFRSSNEEKKKQKSEEDNSHEVETEPTIPTATPTSSSTTTTTSVSFLSPKEVQRGSLANQHERKRRRRGKNREEDAILQRLSARDYIQLLGALKDLQIYHAKLLDKLTYFLAMKMYDLREEEQETVLNLLKSLRISFSPHRLPSSFF</sequence>
<organism evidence="2 3">
    <name type="scientific">Cystoisospora suis</name>
    <dbReference type="NCBI Taxonomy" id="483139"/>
    <lineage>
        <taxon>Eukaryota</taxon>
        <taxon>Sar</taxon>
        <taxon>Alveolata</taxon>
        <taxon>Apicomplexa</taxon>
        <taxon>Conoidasida</taxon>
        <taxon>Coccidia</taxon>
        <taxon>Eucoccidiorida</taxon>
        <taxon>Eimeriorina</taxon>
        <taxon>Sarcocystidae</taxon>
        <taxon>Cystoisospora</taxon>
    </lineage>
</organism>
<dbReference type="Proteomes" id="UP000221165">
    <property type="component" value="Unassembled WGS sequence"/>
</dbReference>
<keyword evidence="3" id="KW-1185">Reference proteome</keyword>
<proteinExistence type="predicted"/>
<dbReference type="AlphaFoldDB" id="A0A2C6KF63"/>
<feature type="compositionally biased region" description="Low complexity" evidence="1">
    <location>
        <begin position="291"/>
        <end position="317"/>
    </location>
</feature>
<dbReference type="EMBL" id="MIGC01003624">
    <property type="protein sequence ID" value="PHJ19130.1"/>
    <property type="molecule type" value="Genomic_DNA"/>
</dbReference>
<accession>A0A2C6KF63</accession>
<protein>
    <submittedName>
        <fullName evidence="2">Uncharacterized protein</fullName>
    </submittedName>
</protein>
<evidence type="ECO:0000313" key="3">
    <source>
        <dbReference type="Proteomes" id="UP000221165"/>
    </source>
</evidence>